<evidence type="ECO:0000256" key="8">
    <source>
        <dbReference type="ARBA" id="ARBA00023154"/>
    </source>
</evidence>
<dbReference type="AlphaFoldDB" id="G9WU82"/>
<protein>
    <recommendedName>
        <fullName evidence="9 10">4-hydroxy-tetrahydrodipicolinate reductase</fullName>
        <shortName evidence="9">HTPA reductase</shortName>
        <ecNumber evidence="9 10">1.17.1.8</ecNumber>
    </recommendedName>
</protein>
<reference evidence="13 14" key="1">
    <citation type="submission" date="2011-08" db="EMBL/GenBank/DDBJ databases">
        <title>The Genome Sequence of Oribacterium sp. ACB7.</title>
        <authorList>
            <consortium name="The Broad Institute Genome Sequencing Platform"/>
            <person name="Earl A."/>
            <person name="Ward D."/>
            <person name="Feldgarden M."/>
            <person name="Gevers D."/>
            <person name="Sizova M."/>
            <person name="Hazen A."/>
            <person name="Epstein S."/>
            <person name="Young S.K."/>
            <person name="Zeng Q."/>
            <person name="Gargeya S."/>
            <person name="Fitzgerald M."/>
            <person name="Haas B."/>
            <person name="Abouelleil A."/>
            <person name="Alvarado L."/>
            <person name="Arachchi H.M."/>
            <person name="Berlin A."/>
            <person name="Brown A."/>
            <person name="Chapman S.B."/>
            <person name="Chen Z."/>
            <person name="Dunbar C."/>
            <person name="Freedman E."/>
            <person name="Gearin G."/>
            <person name="Gellesch M."/>
            <person name="Goldberg J."/>
            <person name="Griggs A."/>
            <person name="Gujja S."/>
            <person name="Heiman D."/>
            <person name="Howarth C."/>
            <person name="Larson L."/>
            <person name="Lui A."/>
            <person name="MacDonald P.J.P."/>
            <person name="Montmayeur A."/>
            <person name="Murphy C."/>
            <person name="Neiman D."/>
            <person name="Pearson M."/>
            <person name="Priest M."/>
            <person name="Roberts A."/>
            <person name="Saif S."/>
            <person name="Shea T."/>
            <person name="Shenoy N."/>
            <person name="Sisk P."/>
            <person name="Stolte C."/>
            <person name="Sykes S."/>
            <person name="Wortman J."/>
            <person name="Nusbaum C."/>
            <person name="Birren B."/>
        </authorList>
    </citation>
    <scope>NUCLEOTIDE SEQUENCE [LARGE SCALE GENOMIC DNA]</scope>
    <source>
        <strain evidence="13 14">ACB7</strain>
    </source>
</reference>
<feature type="binding site" evidence="9">
    <location>
        <begin position="85"/>
        <end position="87"/>
    </location>
    <ligand>
        <name>NAD(+)</name>
        <dbReference type="ChEBI" id="CHEBI:57540"/>
    </ligand>
</feature>
<keyword evidence="6 9" id="KW-0560">Oxidoreductase</keyword>
<comment type="caution">
    <text evidence="13">The sequence shown here is derived from an EMBL/GenBank/DDBJ whole genome shotgun (WGS) entry which is preliminary data.</text>
</comment>
<proteinExistence type="inferred from homology"/>
<dbReference type="EMBL" id="AFZD01000016">
    <property type="protein sequence ID" value="EHL12285.1"/>
    <property type="molecule type" value="Genomic_DNA"/>
</dbReference>
<keyword evidence="7 9" id="KW-0520">NAD</keyword>
<evidence type="ECO:0000256" key="2">
    <source>
        <dbReference type="ARBA" id="ARBA00022490"/>
    </source>
</evidence>
<comment type="subunit">
    <text evidence="9">Homotetramer.</text>
</comment>
<organism evidence="13 14">
    <name type="scientific">Oribacterium asaccharolyticum ACB7</name>
    <dbReference type="NCBI Taxonomy" id="796944"/>
    <lineage>
        <taxon>Bacteria</taxon>
        <taxon>Bacillati</taxon>
        <taxon>Bacillota</taxon>
        <taxon>Clostridia</taxon>
        <taxon>Lachnospirales</taxon>
        <taxon>Lachnospiraceae</taxon>
        <taxon>Oribacterium</taxon>
    </lineage>
</organism>
<comment type="caution">
    <text evidence="9">Was originally thought to be a dihydrodipicolinate reductase (DHDPR), catalyzing the conversion of dihydrodipicolinate to tetrahydrodipicolinate. However, it was shown in E.coli that the substrate of the enzymatic reaction is not dihydrodipicolinate (DHDP) but in fact (2S,4S)-4-hydroxy-2,3,4,5-tetrahydrodipicolinic acid (HTPA), the product released by the DapA-catalyzed reaction.</text>
</comment>
<dbReference type="PATRIC" id="fig|796944.3.peg.1301"/>
<dbReference type="Proteomes" id="UP000003527">
    <property type="component" value="Unassembled WGS sequence"/>
</dbReference>
<dbReference type="InterPro" id="IPR023940">
    <property type="entry name" value="DHDPR_bac"/>
</dbReference>
<dbReference type="GO" id="GO:0005829">
    <property type="term" value="C:cytosol"/>
    <property type="evidence" value="ECO:0007669"/>
    <property type="project" value="TreeGrafter"/>
</dbReference>
<keyword evidence="4 9" id="KW-0521">NADP</keyword>
<evidence type="ECO:0000259" key="11">
    <source>
        <dbReference type="Pfam" id="PF01113"/>
    </source>
</evidence>
<comment type="pathway">
    <text evidence="9">Amino-acid biosynthesis; L-lysine biosynthesis via DAP pathway; (S)-tetrahydrodipicolinate from L-aspartate: step 4/4.</text>
</comment>
<dbReference type="PANTHER" id="PTHR20836:SF7">
    <property type="entry name" value="4-HYDROXY-TETRAHYDRODIPICOLINATE REDUCTASE"/>
    <property type="match status" value="1"/>
</dbReference>
<dbReference type="HAMAP" id="MF_00102">
    <property type="entry name" value="DapB"/>
    <property type="match status" value="1"/>
</dbReference>
<evidence type="ECO:0000256" key="5">
    <source>
        <dbReference type="ARBA" id="ARBA00022915"/>
    </source>
</evidence>
<dbReference type="PANTHER" id="PTHR20836">
    <property type="entry name" value="DIHYDRODIPICOLINATE REDUCTASE"/>
    <property type="match status" value="1"/>
</dbReference>
<dbReference type="Pfam" id="PF05173">
    <property type="entry name" value="DapB_C"/>
    <property type="match status" value="1"/>
</dbReference>
<dbReference type="NCBIfam" id="TIGR00036">
    <property type="entry name" value="dapB"/>
    <property type="match status" value="1"/>
</dbReference>
<feature type="active site" description="Proton donor/acceptor" evidence="9">
    <location>
        <position position="143"/>
    </location>
</feature>
<feature type="domain" description="Dihydrodipicolinate reductase N-terminal" evidence="11">
    <location>
        <begin position="1"/>
        <end position="112"/>
    </location>
</feature>
<dbReference type="GO" id="GO:0019877">
    <property type="term" value="P:diaminopimelate biosynthetic process"/>
    <property type="evidence" value="ECO:0007669"/>
    <property type="project" value="UniProtKB-UniRule"/>
</dbReference>
<comment type="catalytic activity">
    <reaction evidence="9">
        <text>(S)-2,3,4,5-tetrahydrodipicolinate + NAD(+) + H2O = (2S,4S)-4-hydroxy-2,3,4,5-tetrahydrodipicolinate + NADH + H(+)</text>
        <dbReference type="Rhea" id="RHEA:35323"/>
        <dbReference type="ChEBI" id="CHEBI:15377"/>
        <dbReference type="ChEBI" id="CHEBI:15378"/>
        <dbReference type="ChEBI" id="CHEBI:16845"/>
        <dbReference type="ChEBI" id="CHEBI:57540"/>
        <dbReference type="ChEBI" id="CHEBI:57945"/>
        <dbReference type="ChEBI" id="CHEBI:67139"/>
        <dbReference type="EC" id="1.17.1.8"/>
    </reaction>
</comment>
<dbReference type="GO" id="GO:0008839">
    <property type="term" value="F:4-hydroxy-tetrahydrodipicolinate reductase"/>
    <property type="evidence" value="ECO:0007669"/>
    <property type="project" value="UniProtKB-UniRule"/>
</dbReference>
<dbReference type="PROSITE" id="PS01298">
    <property type="entry name" value="DAPB"/>
    <property type="match status" value="1"/>
</dbReference>
<keyword evidence="2 9" id="KW-0963">Cytoplasm</keyword>
<dbReference type="GO" id="GO:0050661">
    <property type="term" value="F:NADP binding"/>
    <property type="evidence" value="ECO:0007669"/>
    <property type="project" value="UniProtKB-UniRule"/>
</dbReference>
<comment type="caution">
    <text evidence="9">Lacks conserved residue(s) required for the propagation of feature annotation.</text>
</comment>
<sequence length="251" mass="27778">MKILLHGARGVMGRNVIDVAKNTEDCEINCGVDAHAEGADLGFPVYEDIFKVKEDFDVIVDFSVREAVDRLLDFAVEKKKALVLCTTGLSEEQEKKIVEAAKSIPILQSGNMSLGVNILQELVRLAAAKLYKEGFDIEIVEAHHRRKKDAPSGTALMLEKAVEEGVGEALNKVYDREERHQARERQEIGMLSLRGGTIPGVHEIIFAGEDEIVKLEHTAYSRKIFAKGAITAAFFLLQKAPGKYDMTAVLR</sequence>
<dbReference type="UniPathway" id="UPA00034">
    <property type="reaction ID" value="UER00018"/>
</dbReference>
<evidence type="ECO:0000256" key="7">
    <source>
        <dbReference type="ARBA" id="ARBA00023027"/>
    </source>
</evidence>
<dbReference type="Pfam" id="PF01113">
    <property type="entry name" value="DapB_N"/>
    <property type="match status" value="1"/>
</dbReference>
<evidence type="ECO:0000313" key="13">
    <source>
        <dbReference type="EMBL" id="EHL12285.1"/>
    </source>
</evidence>
<evidence type="ECO:0000313" key="14">
    <source>
        <dbReference type="Proteomes" id="UP000003527"/>
    </source>
</evidence>
<feature type="active site" description="Proton donor" evidence="9">
    <location>
        <position position="147"/>
    </location>
</feature>
<dbReference type="EC" id="1.17.1.8" evidence="9 10"/>
<evidence type="ECO:0000256" key="4">
    <source>
        <dbReference type="ARBA" id="ARBA00022857"/>
    </source>
</evidence>
<evidence type="ECO:0000256" key="6">
    <source>
        <dbReference type="ARBA" id="ARBA00023002"/>
    </source>
</evidence>
<gene>
    <name evidence="9" type="primary">dapB</name>
    <name evidence="13" type="ORF">HMPREF9624_00592</name>
</gene>
<feature type="binding site" evidence="9">
    <location>
        <begin position="7"/>
        <end position="12"/>
    </location>
    <ligand>
        <name>NAD(+)</name>
        <dbReference type="ChEBI" id="CHEBI:57540"/>
    </ligand>
</feature>
<keyword evidence="5 9" id="KW-0220">Diaminopimelate biosynthesis</keyword>
<dbReference type="GO" id="GO:0016726">
    <property type="term" value="F:oxidoreductase activity, acting on CH or CH2 groups, NAD or NADP as acceptor"/>
    <property type="evidence" value="ECO:0007669"/>
    <property type="project" value="UniProtKB-UniRule"/>
</dbReference>
<comment type="function">
    <text evidence="9">Catalyzes the conversion of 4-hydroxy-tetrahydrodipicolinate (HTPA) to tetrahydrodipicolinate.</text>
</comment>
<dbReference type="Gene3D" id="3.40.50.720">
    <property type="entry name" value="NAD(P)-binding Rossmann-like Domain"/>
    <property type="match status" value="1"/>
</dbReference>
<dbReference type="HOGENOM" id="CLU_047479_2_2_9"/>
<dbReference type="SUPFAM" id="SSF51735">
    <property type="entry name" value="NAD(P)-binding Rossmann-fold domains"/>
    <property type="match status" value="1"/>
</dbReference>
<dbReference type="SUPFAM" id="SSF55347">
    <property type="entry name" value="Glyceraldehyde-3-phosphate dehydrogenase-like, C-terminal domain"/>
    <property type="match status" value="1"/>
</dbReference>
<dbReference type="RefSeq" id="WP_009536474.1">
    <property type="nucleotide sequence ID" value="NZ_JH414504.1"/>
</dbReference>
<accession>G9WU82</accession>
<evidence type="ECO:0000256" key="3">
    <source>
        <dbReference type="ARBA" id="ARBA00022605"/>
    </source>
</evidence>
<dbReference type="PIRSF" id="PIRSF000161">
    <property type="entry name" value="DHPR"/>
    <property type="match status" value="1"/>
</dbReference>
<dbReference type="InterPro" id="IPR022663">
    <property type="entry name" value="DapB_C"/>
</dbReference>
<comment type="similarity">
    <text evidence="1 9">Belongs to the DapB family.</text>
</comment>
<dbReference type="Gene3D" id="3.30.360.10">
    <property type="entry name" value="Dihydrodipicolinate Reductase, domain 2"/>
    <property type="match status" value="1"/>
</dbReference>
<feature type="binding site" evidence="9">
    <location>
        <position position="144"/>
    </location>
    <ligand>
        <name>(S)-2,3,4,5-tetrahydrodipicolinate</name>
        <dbReference type="ChEBI" id="CHEBI:16845"/>
    </ligand>
</feature>
<feature type="domain" description="Dihydrodipicolinate reductase C-terminal" evidence="12">
    <location>
        <begin position="115"/>
        <end position="250"/>
    </location>
</feature>
<evidence type="ECO:0000259" key="12">
    <source>
        <dbReference type="Pfam" id="PF05173"/>
    </source>
</evidence>
<feature type="binding site" evidence="9">
    <location>
        <begin position="153"/>
        <end position="154"/>
    </location>
    <ligand>
        <name>(S)-2,3,4,5-tetrahydrodipicolinate</name>
        <dbReference type="ChEBI" id="CHEBI:16845"/>
    </ligand>
</feature>
<dbReference type="GO" id="GO:0051287">
    <property type="term" value="F:NAD binding"/>
    <property type="evidence" value="ECO:0007669"/>
    <property type="project" value="UniProtKB-UniRule"/>
</dbReference>
<dbReference type="CDD" id="cd02274">
    <property type="entry name" value="DHDPR_N"/>
    <property type="match status" value="1"/>
</dbReference>
<name>G9WU82_9FIRM</name>
<feature type="binding site" evidence="9">
    <location>
        <position position="37"/>
    </location>
    <ligand>
        <name>NAD(+)</name>
        <dbReference type="ChEBI" id="CHEBI:57540"/>
    </ligand>
</feature>
<feature type="binding site" evidence="9">
    <location>
        <begin position="109"/>
        <end position="112"/>
    </location>
    <ligand>
        <name>NAD(+)</name>
        <dbReference type="ChEBI" id="CHEBI:57540"/>
    </ligand>
</feature>
<dbReference type="InterPro" id="IPR022664">
    <property type="entry name" value="DapB_N_CS"/>
</dbReference>
<dbReference type="GO" id="GO:0009089">
    <property type="term" value="P:lysine biosynthetic process via diaminopimelate"/>
    <property type="evidence" value="ECO:0007669"/>
    <property type="project" value="UniProtKB-UniRule"/>
</dbReference>
<evidence type="ECO:0000256" key="9">
    <source>
        <dbReference type="HAMAP-Rule" id="MF_00102"/>
    </source>
</evidence>
<dbReference type="InterPro" id="IPR036291">
    <property type="entry name" value="NAD(P)-bd_dom_sf"/>
</dbReference>
<dbReference type="InterPro" id="IPR000846">
    <property type="entry name" value="DapB_N"/>
</dbReference>
<comment type="catalytic activity">
    <reaction evidence="9">
        <text>(S)-2,3,4,5-tetrahydrodipicolinate + NADP(+) + H2O = (2S,4S)-4-hydroxy-2,3,4,5-tetrahydrodipicolinate + NADPH + H(+)</text>
        <dbReference type="Rhea" id="RHEA:35331"/>
        <dbReference type="ChEBI" id="CHEBI:15377"/>
        <dbReference type="ChEBI" id="CHEBI:15378"/>
        <dbReference type="ChEBI" id="CHEBI:16845"/>
        <dbReference type="ChEBI" id="CHEBI:57783"/>
        <dbReference type="ChEBI" id="CHEBI:58349"/>
        <dbReference type="ChEBI" id="CHEBI:67139"/>
        <dbReference type="EC" id="1.17.1.8"/>
    </reaction>
</comment>
<evidence type="ECO:0000256" key="10">
    <source>
        <dbReference type="NCBIfam" id="TIGR00036"/>
    </source>
</evidence>
<evidence type="ECO:0000256" key="1">
    <source>
        <dbReference type="ARBA" id="ARBA00006642"/>
    </source>
</evidence>
<keyword evidence="8 9" id="KW-0457">Lysine biosynthesis</keyword>
<keyword evidence="14" id="KW-1185">Reference proteome</keyword>
<keyword evidence="3 9" id="KW-0028">Amino-acid biosynthesis</keyword>
<comment type="subcellular location">
    <subcellularLocation>
        <location evidence="9">Cytoplasm</location>
    </subcellularLocation>
</comment>